<evidence type="ECO:0000256" key="1">
    <source>
        <dbReference type="SAM" id="Phobius"/>
    </source>
</evidence>
<dbReference type="AlphaFoldDB" id="A0A6I4UXX7"/>
<evidence type="ECO:0000313" key="4">
    <source>
        <dbReference type="Proteomes" id="UP000469159"/>
    </source>
</evidence>
<feature type="transmembrane region" description="Helical" evidence="1">
    <location>
        <begin position="112"/>
        <end position="142"/>
    </location>
</feature>
<reference evidence="3 4" key="1">
    <citation type="submission" date="2019-12" db="EMBL/GenBank/DDBJ databases">
        <title>Genomic-based taxomic classification of the family Erythrobacteraceae.</title>
        <authorList>
            <person name="Xu L."/>
        </authorList>
    </citation>
    <scope>NUCLEOTIDE SEQUENCE [LARGE SCALE GENOMIC DNA]</scope>
    <source>
        <strain evidence="3 4">MCCC 1K02066</strain>
    </source>
</reference>
<dbReference type="EMBL" id="WTYK01000004">
    <property type="protein sequence ID" value="MXP41835.1"/>
    <property type="molecule type" value="Genomic_DNA"/>
</dbReference>
<feature type="domain" description="Glycerophosphoryl diester phosphodiesterase membrane" evidence="2">
    <location>
        <begin position="155"/>
        <end position="248"/>
    </location>
</feature>
<keyword evidence="4" id="KW-1185">Reference proteome</keyword>
<dbReference type="RefSeq" id="WP_160746674.1">
    <property type="nucleotide sequence ID" value="NZ_WTYK01000004.1"/>
</dbReference>
<feature type="transmembrane region" description="Helical" evidence="1">
    <location>
        <begin position="201"/>
        <end position="230"/>
    </location>
</feature>
<evidence type="ECO:0000313" key="3">
    <source>
        <dbReference type="EMBL" id="MXP41835.1"/>
    </source>
</evidence>
<feature type="transmembrane region" description="Helical" evidence="1">
    <location>
        <begin position="154"/>
        <end position="180"/>
    </location>
</feature>
<feature type="transmembrane region" description="Helical" evidence="1">
    <location>
        <begin position="20"/>
        <end position="42"/>
    </location>
</feature>
<organism evidence="3 4">
    <name type="scientific">Croceibacterium soli</name>
    <dbReference type="NCBI Taxonomy" id="1739690"/>
    <lineage>
        <taxon>Bacteria</taxon>
        <taxon>Pseudomonadati</taxon>
        <taxon>Pseudomonadota</taxon>
        <taxon>Alphaproteobacteria</taxon>
        <taxon>Sphingomonadales</taxon>
        <taxon>Erythrobacteraceae</taxon>
        <taxon>Croceibacterium</taxon>
    </lineage>
</organism>
<name>A0A6I4UXX7_9SPHN</name>
<keyword evidence="1" id="KW-0472">Membrane</keyword>
<accession>A0A6I4UXX7</accession>
<dbReference type="Pfam" id="PF10110">
    <property type="entry name" value="GPDPase_memb"/>
    <property type="match status" value="1"/>
</dbReference>
<comment type="caution">
    <text evidence="3">The sequence shown here is derived from an EMBL/GenBank/DDBJ whole genome shotgun (WGS) entry which is preliminary data.</text>
</comment>
<dbReference type="Proteomes" id="UP000469159">
    <property type="component" value="Unassembled WGS sequence"/>
</dbReference>
<gene>
    <name evidence="3" type="ORF">GRI75_09300</name>
</gene>
<dbReference type="OrthoDB" id="7391073at2"/>
<sequence>MQFDMNRTWSQALALVRRNFQLLALIAGVFMLLPSVLFYVAFPEILTMMSVTADPDAVEGQMLAMMPQLPIAGLAALLLQMVGYMAMVALIGNGRPTVGQSIVRGIKGLPALLGAVLLFAVGYLAATLIFGLVVGLVAALFGMASESAAAGLGAIMSSVLIVIIFYVMVRFCLTLPAIVLERLGPVAALRRSWRLTKPRAGAIFAFFALLFVAYMVISLLLFIVFGAFGFVAGSQPAGGTALVLGLLSGVVGALTAVLLCGILVSIHGQLASGAEPRELEFDV</sequence>
<dbReference type="InterPro" id="IPR018476">
    <property type="entry name" value="GlyceroP-diester-Pdiesterase_M"/>
</dbReference>
<keyword evidence="1" id="KW-0812">Transmembrane</keyword>
<proteinExistence type="predicted"/>
<keyword evidence="1" id="KW-1133">Transmembrane helix</keyword>
<protein>
    <recommendedName>
        <fullName evidence="2">Glycerophosphoryl diester phosphodiesterase membrane domain-containing protein</fullName>
    </recommendedName>
</protein>
<feature type="transmembrane region" description="Helical" evidence="1">
    <location>
        <begin position="71"/>
        <end position="91"/>
    </location>
</feature>
<evidence type="ECO:0000259" key="2">
    <source>
        <dbReference type="Pfam" id="PF10110"/>
    </source>
</evidence>
<feature type="transmembrane region" description="Helical" evidence="1">
    <location>
        <begin position="242"/>
        <end position="264"/>
    </location>
</feature>